<dbReference type="InterPro" id="IPR029787">
    <property type="entry name" value="Nucleotide_cyclase"/>
</dbReference>
<dbReference type="InterPro" id="IPR052155">
    <property type="entry name" value="Biofilm_reg_signaling"/>
</dbReference>
<evidence type="ECO:0000259" key="2">
    <source>
        <dbReference type="PROSITE" id="PS50113"/>
    </source>
</evidence>
<dbReference type="SUPFAM" id="SSF55073">
    <property type="entry name" value="Nucleotide cyclase"/>
    <property type="match status" value="2"/>
</dbReference>
<dbReference type="Gene3D" id="3.30.70.270">
    <property type="match status" value="2"/>
</dbReference>
<protein>
    <submittedName>
        <fullName evidence="5">EAL domain-containing protein</fullName>
    </submittedName>
</protein>
<feature type="domain" description="GGDEF" evidence="4">
    <location>
        <begin position="1282"/>
        <end position="1414"/>
    </location>
</feature>
<organism evidence="5 6">
    <name type="scientific">Bariatricus massiliensis</name>
    <dbReference type="NCBI Taxonomy" id="1745713"/>
    <lineage>
        <taxon>Bacteria</taxon>
        <taxon>Bacillati</taxon>
        <taxon>Bacillota</taxon>
        <taxon>Clostridia</taxon>
        <taxon>Lachnospirales</taxon>
        <taxon>Lachnospiraceae</taxon>
        <taxon>Bariatricus</taxon>
    </lineage>
</organism>
<dbReference type="InterPro" id="IPR000014">
    <property type="entry name" value="PAS"/>
</dbReference>
<name>A0ABS8DEM3_9FIRM</name>
<dbReference type="InterPro" id="IPR043128">
    <property type="entry name" value="Rev_trsase/Diguanyl_cyclase"/>
</dbReference>
<sequence length="1427" mass="164102">MDKIKGNMEAAVYITDNKYHILHFNKALKRVFPNVRKGDFCYEALCGENEPCRDCPLQKNNNVSTMFYNKVVQRWVEVNTGVIEWPEIGNANIVFCRAVQEENKNLFYNLTSVTAYDELYEINLTNNTYKILCHVDGKYEIPAYEGCLSELLADVSEHMIHPDDREIFLEFWDLDKILERLKSQTDGQGLSGQFRKKLVSGGYCWVDQRAVPLLQGDSDDKIIMCFIQDIDQKKRKENEVKKEKNTRELYLGLGAGLCRRSEFLERAEEFLKRADGRRYCLMAIDIEHFKLFNEWYGRAAGDKFLANIGAHLKAAQERHQGIAGYMGDDDFCIILPDDKAVIVNLQNQILGYVKQYAGNAGFLPAFGLYEIDDKELSVSMMYDRAVVALASIKGNFAQRVCWYDSGMMQKMEQDHKLLTEIQQALDKGQFTFYAQPKCDMKTGKIVGLESLVRWVHPERGIISPGDFIPLLESNGFITNLDLYIWEEVCKRIKGWIDTGHKAIPISVNVSRIDLYTMDVVAVFKGLTEKYGLEPRLLEVEITESAYAEEHKAISEVVSELKRAGFTVLMDDFGSGYSSLNMLKDVNVDILKIDMKFLEADKSSENKGMEILEAIIRMAHLMKMRMIAEGVETKEQVDMLLDIGCAYGQGYHFYRPMPVSLLETLLADENNVEFAGIEWKSYGRITYEKQRLEASQKALAAVAEIADNDIAFMGLTQDNRRTAESIFAQMTPGGMIGGYCEEGFPLYFANYEMVRLLGYDTYEEFAEAIEWKVENTIHPDDRAKVAEDIGPEYFDGMEYTTSYRMPKKDGTWFWTLDKGKVIRAEDGRLAIISACTDISEPMEIQRRLKEDNAELLKQNEELHYLNNDMPGGYHRCLPLPGYPFSYLSNRFLDIFGYTREEIKELFDDKFMNMVHPDDREKVGSSSVKIVEGKEAHNLEYRMRGKNGYIWVFDQSKYMETQGTKCIQGVVMDVTETVQFRNQMKLLREYAPENIVILNLGKSSVEFVVLASGLYRKWGWSEAEYQRMMTERQYIEFICGQDYERMDQGLKAAIAGREDYHTVFQKEMPDGSVSWLNMRAKFISESSDTVTYLCVYGDVTNIKKKEQELWIASEKLESILRQASINCWDWNIEQRTITLSDAAKNELAEELFPMMKDGYITVGDEGGISIDNLRIPDKYRPRIVKFIQDIYSAGNHESHQCEFPINGKNGEPIWIRAACETICNEQGRPVRAVGYYMDITEQKKEYLRSKEDIKILQRDALTGLYNRQAAIPKIKRYLKEQRESQAAMIMFDMDDFKMANDVFGHAYGDAIISKSAEKLKGFFRENDIVCRIGGDEFLVLCKNIREEDIERKLGEVIKAMKISCKKGGREIIFTASAGYAMIPEQGEEFDELYRNADVALFTSKMSGKGTFRKYSPSMKEIRYELVDKK</sequence>
<dbReference type="SMART" id="SM00052">
    <property type="entry name" value="EAL"/>
    <property type="match status" value="1"/>
</dbReference>
<dbReference type="NCBIfam" id="TIGR00254">
    <property type="entry name" value="GGDEF"/>
    <property type="match status" value="2"/>
</dbReference>
<dbReference type="SUPFAM" id="SSF141868">
    <property type="entry name" value="EAL domain-like"/>
    <property type="match status" value="1"/>
</dbReference>
<feature type="domain" description="GGDEF" evidence="4">
    <location>
        <begin position="277"/>
        <end position="405"/>
    </location>
</feature>
<evidence type="ECO:0000259" key="4">
    <source>
        <dbReference type="PROSITE" id="PS50887"/>
    </source>
</evidence>
<dbReference type="InterPro" id="IPR013655">
    <property type="entry name" value="PAS_fold_3"/>
</dbReference>
<feature type="domain" description="PAC" evidence="2">
    <location>
        <begin position="798"/>
        <end position="849"/>
    </location>
</feature>
<dbReference type="EMBL" id="JAJCIS010000002">
    <property type="protein sequence ID" value="MCB7386830.1"/>
    <property type="molecule type" value="Genomic_DNA"/>
</dbReference>
<accession>A0ABS8DEM3</accession>
<dbReference type="CDD" id="cd01948">
    <property type="entry name" value="EAL"/>
    <property type="match status" value="1"/>
</dbReference>
<evidence type="ECO:0000259" key="1">
    <source>
        <dbReference type="PROSITE" id="PS50112"/>
    </source>
</evidence>
<dbReference type="PROSITE" id="PS50112">
    <property type="entry name" value="PAS"/>
    <property type="match status" value="1"/>
</dbReference>
<dbReference type="PANTHER" id="PTHR44757">
    <property type="entry name" value="DIGUANYLATE CYCLASE DGCP"/>
    <property type="match status" value="1"/>
</dbReference>
<dbReference type="Gene3D" id="3.20.20.450">
    <property type="entry name" value="EAL domain"/>
    <property type="match status" value="1"/>
</dbReference>
<dbReference type="SMART" id="SM00086">
    <property type="entry name" value="PAC"/>
    <property type="match status" value="4"/>
</dbReference>
<dbReference type="InterPro" id="IPR001633">
    <property type="entry name" value="EAL_dom"/>
</dbReference>
<dbReference type="InterPro" id="IPR000160">
    <property type="entry name" value="GGDEF_dom"/>
</dbReference>
<dbReference type="SUPFAM" id="SSF55785">
    <property type="entry name" value="PYP-like sensor domain (PAS domain)"/>
    <property type="match status" value="5"/>
</dbReference>
<dbReference type="PROSITE" id="PS50113">
    <property type="entry name" value="PAC"/>
    <property type="match status" value="2"/>
</dbReference>
<dbReference type="Pfam" id="PF00563">
    <property type="entry name" value="EAL"/>
    <property type="match status" value="1"/>
</dbReference>
<feature type="domain" description="PAC" evidence="2">
    <location>
        <begin position="1197"/>
        <end position="1249"/>
    </location>
</feature>
<evidence type="ECO:0000313" key="6">
    <source>
        <dbReference type="Proteomes" id="UP001299546"/>
    </source>
</evidence>
<dbReference type="Pfam" id="PF08447">
    <property type="entry name" value="PAS_3"/>
    <property type="match status" value="2"/>
</dbReference>
<dbReference type="SMART" id="SM00267">
    <property type="entry name" value="GGDEF"/>
    <property type="match status" value="2"/>
</dbReference>
<feature type="domain" description="EAL" evidence="3">
    <location>
        <begin position="414"/>
        <end position="669"/>
    </location>
</feature>
<dbReference type="InterPro" id="IPR035965">
    <property type="entry name" value="PAS-like_dom_sf"/>
</dbReference>
<dbReference type="InterPro" id="IPR000700">
    <property type="entry name" value="PAS-assoc_C"/>
</dbReference>
<dbReference type="PROSITE" id="PS50887">
    <property type="entry name" value="GGDEF"/>
    <property type="match status" value="2"/>
</dbReference>
<feature type="domain" description="PAS" evidence="1">
    <location>
        <begin position="883"/>
        <end position="932"/>
    </location>
</feature>
<dbReference type="Proteomes" id="UP001299546">
    <property type="component" value="Unassembled WGS sequence"/>
</dbReference>
<evidence type="ECO:0000313" key="5">
    <source>
        <dbReference type="EMBL" id="MCB7386830.1"/>
    </source>
</evidence>
<dbReference type="InterPro" id="IPR035919">
    <property type="entry name" value="EAL_sf"/>
</dbReference>
<keyword evidence="6" id="KW-1185">Reference proteome</keyword>
<comment type="caution">
    <text evidence="5">The sequence shown here is derived from an EMBL/GenBank/DDBJ whole genome shotgun (WGS) entry which is preliminary data.</text>
</comment>
<reference evidence="5 6" key="1">
    <citation type="submission" date="2021-10" db="EMBL/GenBank/DDBJ databases">
        <title>Collection of gut derived symbiotic bacterial strains cultured from healthy donors.</title>
        <authorList>
            <person name="Lin H."/>
            <person name="Littmann E."/>
            <person name="Kohout C."/>
            <person name="Pamer E.G."/>
        </authorList>
    </citation>
    <scope>NUCLEOTIDE SEQUENCE [LARGE SCALE GENOMIC DNA]</scope>
    <source>
        <strain evidence="5 6">DFI.1.165</strain>
    </source>
</reference>
<evidence type="ECO:0000259" key="3">
    <source>
        <dbReference type="PROSITE" id="PS50883"/>
    </source>
</evidence>
<proteinExistence type="predicted"/>
<dbReference type="NCBIfam" id="TIGR00229">
    <property type="entry name" value="sensory_box"/>
    <property type="match status" value="2"/>
</dbReference>
<dbReference type="Pfam" id="PF00990">
    <property type="entry name" value="GGDEF"/>
    <property type="match status" value="2"/>
</dbReference>
<dbReference type="PANTHER" id="PTHR44757:SF2">
    <property type="entry name" value="BIOFILM ARCHITECTURE MAINTENANCE PROTEIN MBAA"/>
    <property type="match status" value="1"/>
</dbReference>
<dbReference type="Pfam" id="PF13426">
    <property type="entry name" value="PAS_9"/>
    <property type="match status" value="1"/>
</dbReference>
<dbReference type="PROSITE" id="PS50883">
    <property type="entry name" value="EAL"/>
    <property type="match status" value="1"/>
</dbReference>
<dbReference type="RefSeq" id="WP_066736232.1">
    <property type="nucleotide sequence ID" value="NZ_JAJCIQ010000002.1"/>
</dbReference>
<gene>
    <name evidence="5" type="ORF">LIZ65_05970</name>
</gene>
<dbReference type="Gene3D" id="3.30.450.20">
    <property type="entry name" value="PAS domain"/>
    <property type="match status" value="5"/>
</dbReference>
<dbReference type="CDD" id="cd00130">
    <property type="entry name" value="PAS"/>
    <property type="match status" value="2"/>
</dbReference>
<dbReference type="CDD" id="cd01949">
    <property type="entry name" value="GGDEF"/>
    <property type="match status" value="1"/>
</dbReference>
<dbReference type="InterPro" id="IPR001610">
    <property type="entry name" value="PAC"/>
</dbReference>